<gene>
    <name evidence="1" type="ORF">CK203_045794</name>
</gene>
<sequence length="305" mass="33364">MRKSRGRAVVGLRAGPSERNFAHHAKPFEAAKEFLTPCKILHGEGESSTDSYTVRLSYSPIHLELGGLLREGVGATDAFRWDHWGLNVVQEAELQHLVHQLQLSDGVRGTSTSALAAPSSLDRMSLMTLYFPDEVDKHGTFADIGDIVDGIVSHDEYVDEMLAMSMSQIDGVVQPELASPFDLFRVSIIEIAEEIQIAPAPGFSDDVTVIDALFEGPVGLVEGASDFVDPLLSFDILSGFVSRSDDVHEFSSMDLSIYEYLSVSYDITLSVSSSPISQIFDIDDEIVQYDSDDDFSSVFDSGPDD</sequence>
<comment type="caution">
    <text evidence="1">The sequence shown here is derived from an EMBL/GenBank/DDBJ whole genome shotgun (WGS) entry which is preliminary data.</text>
</comment>
<dbReference type="EMBL" id="QGNW01000843">
    <property type="protein sequence ID" value="RVW61073.1"/>
    <property type="molecule type" value="Genomic_DNA"/>
</dbReference>
<accession>A0A438FM68</accession>
<protein>
    <submittedName>
        <fullName evidence="1">Uncharacterized protein</fullName>
    </submittedName>
</protein>
<dbReference type="AlphaFoldDB" id="A0A438FM68"/>
<proteinExistence type="predicted"/>
<organism evidence="1 2">
    <name type="scientific">Vitis vinifera</name>
    <name type="common">Grape</name>
    <dbReference type="NCBI Taxonomy" id="29760"/>
    <lineage>
        <taxon>Eukaryota</taxon>
        <taxon>Viridiplantae</taxon>
        <taxon>Streptophyta</taxon>
        <taxon>Embryophyta</taxon>
        <taxon>Tracheophyta</taxon>
        <taxon>Spermatophyta</taxon>
        <taxon>Magnoliopsida</taxon>
        <taxon>eudicotyledons</taxon>
        <taxon>Gunneridae</taxon>
        <taxon>Pentapetalae</taxon>
        <taxon>rosids</taxon>
        <taxon>Vitales</taxon>
        <taxon>Vitaceae</taxon>
        <taxon>Viteae</taxon>
        <taxon>Vitis</taxon>
    </lineage>
</organism>
<evidence type="ECO:0000313" key="2">
    <source>
        <dbReference type="Proteomes" id="UP000288805"/>
    </source>
</evidence>
<dbReference type="Proteomes" id="UP000288805">
    <property type="component" value="Unassembled WGS sequence"/>
</dbReference>
<name>A0A438FM68_VITVI</name>
<evidence type="ECO:0000313" key="1">
    <source>
        <dbReference type="EMBL" id="RVW61073.1"/>
    </source>
</evidence>
<reference evidence="1 2" key="1">
    <citation type="journal article" date="2018" name="PLoS Genet.">
        <title>Population sequencing reveals clonal diversity and ancestral inbreeding in the grapevine cultivar Chardonnay.</title>
        <authorList>
            <person name="Roach M.J."/>
            <person name="Johnson D.L."/>
            <person name="Bohlmann J."/>
            <person name="van Vuuren H.J."/>
            <person name="Jones S.J."/>
            <person name="Pretorius I.S."/>
            <person name="Schmidt S.A."/>
            <person name="Borneman A.R."/>
        </authorList>
    </citation>
    <scope>NUCLEOTIDE SEQUENCE [LARGE SCALE GENOMIC DNA]</scope>
    <source>
        <strain evidence="2">cv. Chardonnay</strain>
        <tissue evidence="1">Leaf</tissue>
    </source>
</reference>